<comment type="caution">
    <text evidence="9">The sequence shown here is derived from an EMBL/GenBank/DDBJ whole genome shotgun (WGS) entry which is preliminary data.</text>
</comment>
<reference evidence="9" key="1">
    <citation type="journal article" date="2014" name="Int. J. Syst. Evol. Microbiol.">
        <title>Complete genome sequence of Corynebacterium casei LMG S-19264T (=DSM 44701T), isolated from a smear-ripened cheese.</title>
        <authorList>
            <consortium name="US DOE Joint Genome Institute (JGI-PGF)"/>
            <person name="Walter F."/>
            <person name="Albersmeier A."/>
            <person name="Kalinowski J."/>
            <person name="Ruckert C."/>
        </authorList>
    </citation>
    <scope>NUCLEOTIDE SEQUENCE</scope>
    <source>
        <strain evidence="9">JCM 4346</strain>
    </source>
</reference>
<evidence type="ECO:0000259" key="8">
    <source>
        <dbReference type="SMART" id="SM00829"/>
    </source>
</evidence>
<dbReference type="InterPro" id="IPR036291">
    <property type="entry name" value="NAD(P)-bd_dom_sf"/>
</dbReference>
<feature type="domain" description="Enoyl reductase (ER)" evidence="8">
    <location>
        <begin position="14"/>
        <end position="342"/>
    </location>
</feature>
<keyword evidence="3 7" id="KW-0862">Zinc</keyword>
<keyword evidence="10" id="KW-1185">Reference proteome</keyword>
<comment type="cofactor">
    <cofactor evidence="1 7">
        <name>Zn(2+)</name>
        <dbReference type="ChEBI" id="CHEBI:29105"/>
    </cofactor>
</comment>
<organism evidence="9 10">
    <name type="scientific">Streptomyces aurantiogriseus</name>
    <dbReference type="NCBI Taxonomy" id="66870"/>
    <lineage>
        <taxon>Bacteria</taxon>
        <taxon>Bacillati</taxon>
        <taxon>Actinomycetota</taxon>
        <taxon>Actinomycetes</taxon>
        <taxon>Kitasatosporales</taxon>
        <taxon>Streptomycetaceae</taxon>
        <taxon>Streptomyces</taxon>
    </lineage>
</organism>
<gene>
    <name evidence="9" type="ORF">GCM10010251_18140</name>
</gene>
<dbReference type="FunFam" id="3.40.50.720:FF:000022">
    <property type="entry name" value="Cinnamyl alcohol dehydrogenase"/>
    <property type="match status" value="1"/>
</dbReference>
<evidence type="ECO:0000256" key="2">
    <source>
        <dbReference type="ARBA" id="ARBA00022723"/>
    </source>
</evidence>
<dbReference type="GO" id="GO:0008270">
    <property type="term" value="F:zinc ion binding"/>
    <property type="evidence" value="ECO:0007669"/>
    <property type="project" value="InterPro"/>
</dbReference>
<dbReference type="Gene3D" id="3.40.50.720">
    <property type="entry name" value="NAD(P)-binding Rossmann-like Domain"/>
    <property type="match status" value="1"/>
</dbReference>
<dbReference type="Pfam" id="PF08240">
    <property type="entry name" value="ADH_N"/>
    <property type="match status" value="1"/>
</dbReference>
<reference evidence="9" key="2">
    <citation type="submission" date="2020-09" db="EMBL/GenBank/DDBJ databases">
        <authorList>
            <person name="Sun Q."/>
            <person name="Ohkuma M."/>
        </authorList>
    </citation>
    <scope>NUCLEOTIDE SEQUENCE</scope>
    <source>
        <strain evidence="9">JCM 4346</strain>
    </source>
</reference>
<dbReference type="RefSeq" id="WP_189934094.1">
    <property type="nucleotide sequence ID" value="NZ_BMSX01000003.1"/>
</dbReference>
<dbReference type="InterPro" id="IPR013154">
    <property type="entry name" value="ADH-like_N"/>
</dbReference>
<dbReference type="PANTHER" id="PTHR42683">
    <property type="entry name" value="ALDEHYDE REDUCTASE"/>
    <property type="match status" value="1"/>
</dbReference>
<dbReference type="InterPro" id="IPR002328">
    <property type="entry name" value="ADH_Zn_CS"/>
</dbReference>
<evidence type="ECO:0000256" key="7">
    <source>
        <dbReference type="RuleBase" id="RU361277"/>
    </source>
</evidence>
<dbReference type="SUPFAM" id="SSF51735">
    <property type="entry name" value="NAD(P)-binding Rossmann-fold domains"/>
    <property type="match status" value="1"/>
</dbReference>
<dbReference type="InterPro" id="IPR011032">
    <property type="entry name" value="GroES-like_sf"/>
</dbReference>
<dbReference type="InterPro" id="IPR020843">
    <property type="entry name" value="ER"/>
</dbReference>
<dbReference type="SUPFAM" id="SSF50129">
    <property type="entry name" value="GroES-like"/>
    <property type="match status" value="1"/>
</dbReference>
<dbReference type="Pfam" id="PF00107">
    <property type="entry name" value="ADH_zinc_N"/>
    <property type="match status" value="1"/>
</dbReference>
<evidence type="ECO:0000256" key="3">
    <source>
        <dbReference type="ARBA" id="ARBA00022833"/>
    </source>
</evidence>
<dbReference type="EMBL" id="BMSX01000003">
    <property type="protein sequence ID" value="GGR02696.1"/>
    <property type="molecule type" value="Genomic_DNA"/>
</dbReference>
<evidence type="ECO:0000256" key="5">
    <source>
        <dbReference type="ARBA" id="ARBA00024074"/>
    </source>
</evidence>
<evidence type="ECO:0000256" key="6">
    <source>
        <dbReference type="ARBA" id="ARBA00048262"/>
    </source>
</evidence>
<evidence type="ECO:0000313" key="10">
    <source>
        <dbReference type="Proteomes" id="UP000658320"/>
    </source>
</evidence>
<protein>
    <recommendedName>
        <fullName evidence="5">alcohol dehydrogenase (NADP(+))</fullName>
        <ecNumber evidence="5">1.1.1.2</ecNumber>
    </recommendedName>
</protein>
<dbReference type="InterPro" id="IPR047109">
    <property type="entry name" value="CAD-like"/>
</dbReference>
<comment type="similarity">
    <text evidence="7">Belongs to the zinc-containing alcohol dehydrogenase family.</text>
</comment>
<dbReference type="GO" id="GO:0008106">
    <property type="term" value="F:alcohol dehydrogenase (NADP+) activity"/>
    <property type="evidence" value="ECO:0007669"/>
    <property type="project" value="UniProtKB-EC"/>
</dbReference>
<name>A0A918C2N9_9ACTN</name>
<keyword evidence="4" id="KW-0560">Oxidoreductase</keyword>
<evidence type="ECO:0000256" key="1">
    <source>
        <dbReference type="ARBA" id="ARBA00001947"/>
    </source>
</evidence>
<dbReference type="InterPro" id="IPR013149">
    <property type="entry name" value="ADH-like_C"/>
</dbReference>
<dbReference type="PROSITE" id="PS00059">
    <property type="entry name" value="ADH_ZINC"/>
    <property type="match status" value="1"/>
</dbReference>
<dbReference type="Gene3D" id="3.90.180.10">
    <property type="entry name" value="Medium-chain alcohol dehydrogenases, catalytic domain"/>
    <property type="match status" value="1"/>
</dbReference>
<dbReference type="SMART" id="SM00829">
    <property type="entry name" value="PKS_ER"/>
    <property type="match status" value="1"/>
</dbReference>
<comment type="catalytic activity">
    <reaction evidence="6">
        <text>a primary alcohol + NADP(+) = an aldehyde + NADPH + H(+)</text>
        <dbReference type="Rhea" id="RHEA:15937"/>
        <dbReference type="ChEBI" id="CHEBI:15378"/>
        <dbReference type="ChEBI" id="CHEBI:15734"/>
        <dbReference type="ChEBI" id="CHEBI:17478"/>
        <dbReference type="ChEBI" id="CHEBI:57783"/>
        <dbReference type="ChEBI" id="CHEBI:58349"/>
        <dbReference type="EC" id="1.1.1.2"/>
    </reaction>
</comment>
<evidence type="ECO:0000256" key="4">
    <source>
        <dbReference type="ARBA" id="ARBA00023002"/>
    </source>
</evidence>
<keyword evidence="2 7" id="KW-0479">Metal-binding</keyword>
<proteinExistence type="inferred from homology"/>
<dbReference type="Proteomes" id="UP000658320">
    <property type="component" value="Unassembled WGS sequence"/>
</dbReference>
<dbReference type="CDD" id="cd05283">
    <property type="entry name" value="CAD1"/>
    <property type="match status" value="1"/>
</dbReference>
<accession>A0A918C2N9</accession>
<sequence>MPLTVPAWAAPAPGAPLEPTAITRRDIGERDVLIEIAHTGICHTDLHQVRADWGPGIFPMVPGHEITGTVTAAGPGVQRYALGDRVGVGCLVDSCRECSACRAGDEQYCARGHTATYNSRDRYGEPTQGGYSTHIVVDERYVVRIPDALELDRAAPLLCAGVTVHAPLVRRGAGAGTRVAVLGLGGLGHLAVQLAHAMGAEVTVLSRSPHKRDDALRLGAKAFATTSDPSVLGDLAGSFDLLLNTVSAGVDLDACLRLLAVDGTFVGLGVPDGPSAFGFFSLMLGRRSIEGSLFGSVAETQRTLDFCARTGVAAEIETVTADRINEAFDRLARGDVRYRFVIDAGSFSA</sequence>
<dbReference type="AlphaFoldDB" id="A0A918C2N9"/>
<dbReference type="EC" id="1.1.1.2" evidence="5"/>
<evidence type="ECO:0000313" key="9">
    <source>
        <dbReference type="EMBL" id="GGR02696.1"/>
    </source>
</evidence>